<gene>
    <name evidence="1" type="ORF">CRYO30217_01588</name>
</gene>
<dbReference type="KEGG" id="ptan:CRYO30217_01588"/>
<name>A0A916JMB7_9FLAO</name>
<sequence length="168" mass="19794">MKTHPRRMLTINEAGYLEPNTAIPSDLTEMEKTFVIEYSSVERSALFEMYQQYIEDLKQLCGDTPLRQWINGSFITKRKPRPSDIDMVTFIDSHTVQKLGEKLRPFVYPQSKSNYPGIDAYIVEVYPEDSNKFMLFKSDTAYWHNQFDTTRRNRQGQKEPKGFLEIIH</sequence>
<evidence type="ECO:0000313" key="2">
    <source>
        <dbReference type="Proteomes" id="UP000683507"/>
    </source>
</evidence>
<reference evidence="1" key="1">
    <citation type="submission" date="2021-04" db="EMBL/GenBank/DDBJ databases">
        <authorList>
            <person name="Rodrigo-Torres L."/>
            <person name="Arahal R. D."/>
            <person name="Lucena T."/>
        </authorList>
    </citation>
    <scope>NUCLEOTIDE SEQUENCE</scope>
    <source>
        <strain evidence="1">AS29M-1</strain>
    </source>
</reference>
<dbReference type="Proteomes" id="UP000683507">
    <property type="component" value="Chromosome"/>
</dbReference>
<dbReference type="AlphaFoldDB" id="A0A916JMB7"/>
<dbReference type="RefSeq" id="WP_258541787.1">
    <property type="nucleotide sequence ID" value="NZ_OU015584.1"/>
</dbReference>
<keyword evidence="2" id="KW-1185">Reference proteome</keyword>
<protein>
    <submittedName>
        <fullName evidence="1">Uncharacterized protein</fullName>
    </submittedName>
</protein>
<proteinExistence type="predicted"/>
<organism evidence="1 2">
    <name type="scientific">Parvicella tangerina</name>
    <dbReference type="NCBI Taxonomy" id="2829795"/>
    <lineage>
        <taxon>Bacteria</taxon>
        <taxon>Pseudomonadati</taxon>
        <taxon>Bacteroidota</taxon>
        <taxon>Flavobacteriia</taxon>
        <taxon>Flavobacteriales</taxon>
        <taxon>Parvicellaceae</taxon>
        <taxon>Parvicella</taxon>
    </lineage>
</organism>
<evidence type="ECO:0000313" key="1">
    <source>
        <dbReference type="EMBL" id="CAG5081304.1"/>
    </source>
</evidence>
<dbReference type="EMBL" id="OU015584">
    <property type="protein sequence ID" value="CAG5081304.1"/>
    <property type="molecule type" value="Genomic_DNA"/>
</dbReference>
<dbReference type="InterPro" id="IPR053860">
    <property type="entry name" value="DUF6932"/>
</dbReference>
<dbReference type="Pfam" id="PF22014">
    <property type="entry name" value="DUF6932"/>
    <property type="match status" value="1"/>
</dbReference>
<accession>A0A916JMB7</accession>